<dbReference type="InterPro" id="IPR015421">
    <property type="entry name" value="PyrdxlP-dep_Trfase_major"/>
</dbReference>
<dbReference type="Proteomes" id="UP000254519">
    <property type="component" value="Unassembled WGS sequence"/>
</dbReference>
<keyword evidence="4 5" id="KW-0663">Pyridoxal phosphate</keyword>
<dbReference type="InterPro" id="IPR015424">
    <property type="entry name" value="PyrdxlP-dep_Trfase"/>
</dbReference>
<name>A0A380CCI4_SPOPA</name>
<evidence type="ECO:0000313" key="7">
    <source>
        <dbReference type="Proteomes" id="UP000254519"/>
    </source>
</evidence>
<organism evidence="6 7">
    <name type="scientific">Sporosarcina pasteurii</name>
    <name type="common">Bacillus pasteurii</name>
    <dbReference type="NCBI Taxonomy" id="1474"/>
    <lineage>
        <taxon>Bacteria</taxon>
        <taxon>Bacillati</taxon>
        <taxon>Bacillota</taxon>
        <taxon>Bacilli</taxon>
        <taxon>Bacillales</taxon>
        <taxon>Caryophanaceae</taxon>
        <taxon>Sporosarcina</taxon>
    </lineage>
</organism>
<dbReference type="PIRSF" id="PIRSF000521">
    <property type="entry name" value="Transaminase_4ab_Lys_Orn"/>
    <property type="match status" value="1"/>
</dbReference>
<dbReference type="SUPFAM" id="SSF53383">
    <property type="entry name" value="PLP-dependent transferases"/>
    <property type="match status" value="1"/>
</dbReference>
<proteinExistence type="inferred from homology"/>
<dbReference type="GO" id="GO:0008483">
    <property type="term" value="F:transaminase activity"/>
    <property type="evidence" value="ECO:0007669"/>
    <property type="project" value="UniProtKB-KW"/>
</dbReference>
<dbReference type="InterPro" id="IPR005814">
    <property type="entry name" value="Aminotrans_3"/>
</dbReference>
<dbReference type="RefSeq" id="WP_115362938.1">
    <property type="nucleotide sequence ID" value="NZ_CP038012.1"/>
</dbReference>
<dbReference type="EC" id="2.6.1.-" evidence="6"/>
<keyword evidence="7" id="KW-1185">Reference proteome</keyword>
<dbReference type="GO" id="GO:0030170">
    <property type="term" value="F:pyridoxal phosphate binding"/>
    <property type="evidence" value="ECO:0007669"/>
    <property type="project" value="InterPro"/>
</dbReference>
<evidence type="ECO:0000256" key="5">
    <source>
        <dbReference type="RuleBase" id="RU003560"/>
    </source>
</evidence>
<dbReference type="EMBL" id="UGYZ01000002">
    <property type="protein sequence ID" value="SUJ16171.1"/>
    <property type="molecule type" value="Genomic_DNA"/>
</dbReference>
<evidence type="ECO:0000313" key="6">
    <source>
        <dbReference type="EMBL" id="SUJ16171.1"/>
    </source>
</evidence>
<evidence type="ECO:0000256" key="4">
    <source>
        <dbReference type="ARBA" id="ARBA00022898"/>
    </source>
</evidence>
<dbReference type="PROSITE" id="PS00600">
    <property type="entry name" value="AA_TRANSFER_CLASS_3"/>
    <property type="match status" value="1"/>
</dbReference>
<dbReference type="PANTHER" id="PTHR43094">
    <property type="entry name" value="AMINOTRANSFERASE"/>
    <property type="match status" value="1"/>
</dbReference>
<evidence type="ECO:0000256" key="3">
    <source>
        <dbReference type="ARBA" id="ARBA00022679"/>
    </source>
</evidence>
<keyword evidence="2 6" id="KW-0032">Aminotransferase</keyword>
<dbReference type="CDD" id="cd00610">
    <property type="entry name" value="OAT_like"/>
    <property type="match status" value="1"/>
</dbReference>
<evidence type="ECO:0000256" key="2">
    <source>
        <dbReference type="ARBA" id="ARBA00022576"/>
    </source>
</evidence>
<dbReference type="OrthoDB" id="9807885at2"/>
<dbReference type="FunFam" id="3.40.640.10:FF:000014">
    <property type="entry name" value="Adenosylmethionine-8-amino-7-oxononanoate aminotransferase, probable"/>
    <property type="match status" value="1"/>
</dbReference>
<reference evidence="6 7" key="1">
    <citation type="submission" date="2018-06" db="EMBL/GenBank/DDBJ databases">
        <authorList>
            <consortium name="Pathogen Informatics"/>
            <person name="Doyle S."/>
        </authorList>
    </citation>
    <scope>NUCLEOTIDE SEQUENCE [LARGE SCALE GENOMIC DNA]</scope>
    <source>
        <strain evidence="7">ATCC 11859 / DSM 33 / NCIB 8841 / NCTC 4822</strain>
    </source>
</reference>
<keyword evidence="3 6" id="KW-0808">Transferase</keyword>
<dbReference type="Pfam" id="PF00202">
    <property type="entry name" value="Aminotran_3"/>
    <property type="match status" value="1"/>
</dbReference>
<accession>A0A380CCI4</accession>
<protein>
    <submittedName>
        <fullName evidence="6">L-Lysine-8-amino-7-oxononanoate aminotransferase</fullName>
        <ecNumber evidence="6">2.6.1.-</ecNumber>
    </submittedName>
</protein>
<dbReference type="InterPro" id="IPR015422">
    <property type="entry name" value="PyrdxlP-dep_Trfase_small"/>
</dbReference>
<dbReference type="InterPro" id="IPR049704">
    <property type="entry name" value="Aminotrans_3_PPA_site"/>
</dbReference>
<gene>
    <name evidence="6" type="primary">bioK_3</name>
    <name evidence="6" type="ORF">NCTC4822_02695</name>
</gene>
<comment type="similarity">
    <text evidence="1 5">Belongs to the class-III pyridoxal-phosphate-dependent aminotransferase family.</text>
</comment>
<dbReference type="Gene3D" id="3.40.640.10">
    <property type="entry name" value="Type I PLP-dependent aspartate aminotransferase-like (Major domain)"/>
    <property type="match status" value="1"/>
</dbReference>
<dbReference type="PANTHER" id="PTHR43094:SF1">
    <property type="entry name" value="AMINOTRANSFERASE CLASS-III"/>
    <property type="match status" value="1"/>
</dbReference>
<sequence length="459" mass="50210">MTTKNTTQHSKTVELAELDKKHFLHPATNPKAFVEDGPAIIFAEGHGVTVTSTDGEEYIDGMSMLWNVNIGHGNQELAEAGNKQLSTLAYTSQFKGFSNEPAIRLAEKLASLAPGDLNSVFYTSGGSESNDTAIKLARFYWELKKQPAKRKFIALNNAYHGVTVAAQTATGIPSFHSFSGSNIDGVIRATAFLTESERGDKTALNYEDSIRATIEREGADTIAGIILEPVQGAGGVNIPPEGYLKAVRDLCDEFNILFLADEVITGFGRTGKFFGVENWNVVPDMMSIAKGLTSGYTQLGGVMMNDEIKETIASFDAVVPHGFTYSGHPTACAVALKNIEIMERDRIVENTKEMELELKKGLKFLEEKHPIVTNIRAIGLLAAFELYEDPEKGKLFNSTVFPANAVVDACFDRKLILRALGGQNQIVAIAPPLIINKEEINKMIRIIDEAITEFRKTLN</sequence>
<dbReference type="AlphaFoldDB" id="A0A380CCI4"/>
<evidence type="ECO:0000256" key="1">
    <source>
        <dbReference type="ARBA" id="ARBA00008954"/>
    </source>
</evidence>
<dbReference type="Gene3D" id="3.90.1150.10">
    <property type="entry name" value="Aspartate Aminotransferase, domain 1"/>
    <property type="match status" value="1"/>
</dbReference>